<name>A0A9W7DVW4_9STRA</name>
<feature type="non-terminal residue" evidence="2">
    <location>
        <position position="199"/>
    </location>
</feature>
<dbReference type="PANTHER" id="PTHR45662">
    <property type="entry name" value="PHOSPHATIDYLINOSITIDE PHOSPHATASE SAC1"/>
    <property type="match status" value="1"/>
</dbReference>
<proteinExistence type="predicted"/>
<dbReference type="PROSITE" id="PS50275">
    <property type="entry name" value="SAC"/>
    <property type="match status" value="1"/>
</dbReference>
<keyword evidence="3" id="KW-1185">Reference proteome</keyword>
<dbReference type="OrthoDB" id="405996at2759"/>
<feature type="non-terminal residue" evidence="2">
    <location>
        <position position="1"/>
    </location>
</feature>
<gene>
    <name evidence="2" type="ORF">TrRE_jg86</name>
</gene>
<dbReference type="PANTHER" id="PTHR45662:SF2">
    <property type="entry name" value="PHOSPHATIDYLINOSITOL-3-PHOSPHATASE SAC1"/>
    <property type="match status" value="1"/>
</dbReference>
<dbReference type="GO" id="GO:0005783">
    <property type="term" value="C:endoplasmic reticulum"/>
    <property type="evidence" value="ECO:0007669"/>
    <property type="project" value="TreeGrafter"/>
</dbReference>
<dbReference type="GO" id="GO:0043812">
    <property type="term" value="F:phosphatidylinositol-4-phosphate phosphatase activity"/>
    <property type="evidence" value="ECO:0007669"/>
    <property type="project" value="TreeGrafter"/>
</dbReference>
<dbReference type="InterPro" id="IPR002013">
    <property type="entry name" value="SAC_dom"/>
</dbReference>
<dbReference type="GO" id="GO:0046856">
    <property type="term" value="P:phosphatidylinositol dephosphorylation"/>
    <property type="evidence" value="ECO:0007669"/>
    <property type="project" value="TreeGrafter"/>
</dbReference>
<evidence type="ECO:0000313" key="2">
    <source>
        <dbReference type="EMBL" id="GMH58309.1"/>
    </source>
</evidence>
<evidence type="ECO:0000313" key="3">
    <source>
        <dbReference type="Proteomes" id="UP001165082"/>
    </source>
</evidence>
<organism evidence="2 3">
    <name type="scientific">Triparma retinervis</name>
    <dbReference type="NCBI Taxonomy" id="2557542"/>
    <lineage>
        <taxon>Eukaryota</taxon>
        <taxon>Sar</taxon>
        <taxon>Stramenopiles</taxon>
        <taxon>Ochrophyta</taxon>
        <taxon>Bolidophyceae</taxon>
        <taxon>Parmales</taxon>
        <taxon>Triparmaceae</taxon>
        <taxon>Triparma</taxon>
    </lineage>
</organism>
<comment type="caution">
    <text evidence="2">The sequence shown here is derived from an EMBL/GenBank/DDBJ whole genome shotgun (WGS) entry which is preliminary data.</text>
</comment>
<dbReference type="AlphaFoldDB" id="A0A9W7DVW4"/>
<dbReference type="Pfam" id="PF02383">
    <property type="entry name" value="Syja_N"/>
    <property type="match status" value="1"/>
</dbReference>
<evidence type="ECO:0000259" key="1">
    <source>
        <dbReference type="PROSITE" id="PS50275"/>
    </source>
</evidence>
<protein>
    <recommendedName>
        <fullName evidence="1">SAC domain-containing protein</fullName>
    </recommendedName>
</protein>
<dbReference type="EMBL" id="BRXZ01000949">
    <property type="protein sequence ID" value="GMH58309.1"/>
    <property type="molecule type" value="Genomic_DNA"/>
</dbReference>
<dbReference type="Proteomes" id="UP001165082">
    <property type="component" value="Unassembled WGS sequence"/>
</dbReference>
<feature type="domain" description="SAC" evidence="1">
    <location>
        <begin position="24"/>
        <end position="163"/>
    </location>
</feature>
<accession>A0A9W7DVW4</accession>
<sequence length="199" mass="21871">GETGWYWNRESSAGCSSFISMLHQSSSVPLASGLTVEVNLTTVRSPFRAGTRYTRRGGDAEGWVANEATTRLQARIVGPGGGDPPGDELSFFTTRGSIPLVWSSPMTVGKYNPKVRLSPDVRGNGDACYRHFRRLERRWGGVAVVNLVDKGGSGQGRLGEAFRITTAACKRWGANVGWGWWDFHEITREMGYDEGVERI</sequence>
<reference evidence="2" key="1">
    <citation type="submission" date="2022-07" db="EMBL/GenBank/DDBJ databases">
        <title>Genome analysis of Parmales, a sister group of diatoms, reveals the evolutionary specialization of diatoms from phago-mixotrophs to photoautotrophs.</title>
        <authorList>
            <person name="Ban H."/>
            <person name="Sato S."/>
            <person name="Yoshikawa S."/>
            <person name="Kazumasa Y."/>
            <person name="Nakamura Y."/>
            <person name="Ichinomiya M."/>
            <person name="Saitoh K."/>
            <person name="Sato N."/>
            <person name="Blanc-Mathieu R."/>
            <person name="Endo H."/>
            <person name="Kuwata A."/>
            <person name="Ogata H."/>
        </authorList>
    </citation>
    <scope>NUCLEOTIDE SEQUENCE</scope>
</reference>